<protein>
    <recommendedName>
        <fullName evidence="9">Neutral zinc metallopeptidase</fullName>
    </recommendedName>
</protein>
<keyword evidence="2" id="KW-0812">Transmembrane</keyword>
<dbReference type="PANTHER" id="PTHR30168:SF0">
    <property type="entry name" value="INNER MEMBRANE PROTEIN"/>
    <property type="match status" value="1"/>
</dbReference>
<comment type="caution">
    <text evidence="7">The sequence shown here is derived from an EMBL/GenBank/DDBJ whole genome shotgun (WGS) entry which is preliminary data.</text>
</comment>
<evidence type="ECO:0000256" key="3">
    <source>
        <dbReference type="ARBA" id="ARBA00022989"/>
    </source>
</evidence>
<evidence type="ECO:0008006" key="9">
    <source>
        <dbReference type="Google" id="ProtNLM"/>
    </source>
</evidence>
<dbReference type="PANTHER" id="PTHR30168">
    <property type="entry name" value="PUTATIVE MEMBRANE PROTEIN YPFJ"/>
    <property type="match status" value="1"/>
</dbReference>
<keyword evidence="3" id="KW-1133">Transmembrane helix</keyword>
<evidence type="ECO:0000256" key="1">
    <source>
        <dbReference type="ARBA" id="ARBA00004167"/>
    </source>
</evidence>
<dbReference type="AlphaFoldDB" id="A0A542E7M6"/>
<accession>A0A542E7M6</accession>
<dbReference type="PROSITE" id="PS51257">
    <property type="entry name" value="PROKAR_LIPOPROTEIN"/>
    <property type="match status" value="1"/>
</dbReference>
<feature type="region of interest" description="Disordered" evidence="5">
    <location>
        <begin position="28"/>
        <end position="47"/>
    </location>
</feature>
<sequence length="295" mass="32119">MRAGALVVGLVLVVGGCSPVAVAPPVDTPTSVPTRVRPTPTHTPTPAPAKVTASMSLEETYLLHNKVYSAGRVAAVSCRLPDSGLVSRKDVRLYANAVLDCLQRAWKPVVERADVVYQPTKVYVVDDGDRTACGPFNEDDADAFYCDGNTGIYLGWKDHVADEDYPKVWAQTYLQFVMAHEFGHHVQQLVGISTYYDDRWDRTKGSAQLEQTRRLELQATCFAAAFLGANQDTLNLHGARLAAYHDAAYVGDEDDPSAPHDHGSSKSSTYWSDAAFTTKSPASCNTWSAPPKRVA</sequence>
<reference evidence="7 8" key="1">
    <citation type="submission" date="2019-06" db="EMBL/GenBank/DDBJ databases">
        <title>Sequencing the genomes of 1000 actinobacteria strains.</title>
        <authorList>
            <person name="Klenk H.-P."/>
        </authorList>
    </citation>
    <scope>NUCLEOTIDE SEQUENCE [LARGE SCALE GENOMIC DNA]</scope>
    <source>
        <strain evidence="7 8">DSM 17305</strain>
    </source>
</reference>
<keyword evidence="8" id="KW-1185">Reference proteome</keyword>
<name>A0A542E7M6_9ACTN</name>
<feature type="compositionally biased region" description="Low complexity" evidence="5">
    <location>
        <begin position="28"/>
        <end position="40"/>
    </location>
</feature>
<evidence type="ECO:0000313" key="8">
    <source>
        <dbReference type="Proteomes" id="UP000316298"/>
    </source>
</evidence>
<dbReference type="Pfam" id="PF04228">
    <property type="entry name" value="Zn_peptidase"/>
    <property type="match status" value="1"/>
</dbReference>
<keyword evidence="4" id="KW-0472">Membrane</keyword>
<dbReference type="Proteomes" id="UP000316298">
    <property type="component" value="Unassembled WGS sequence"/>
</dbReference>
<organism evidence="7 8">
    <name type="scientific">Kribbella jejuensis</name>
    <dbReference type="NCBI Taxonomy" id="236068"/>
    <lineage>
        <taxon>Bacteria</taxon>
        <taxon>Bacillati</taxon>
        <taxon>Actinomycetota</taxon>
        <taxon>Actinomycetes</taxon>
        <taxon>Propionibacteriales</taxon>
        <taxon>Kribbellaceae</taxon>
        <taxon>Kribbella</taxon>
    </lineage>
</organism>
<evidence type="ECO:0000256" key="6">
    <source>
        <dbReference type="SAM" id="SignalP"/>
    </source>
</evidence>
<dbReference type="EMBL" id="VFMM01000002">
    <property type="protein sequence ID" value="TQJ11325.1"/>
    <property type="molecule type" value="Genomic_DNA"/>
</dbReference>
<comment type="subcellular location">
    <subcellularLocation>
        <location evidence="1">Membrane</location>
        <topology evidence="1">Single-pass membrane protein</topology>
    </subcellularLocation>
</comment>
<dbReference type="InterPro" id="IPR007343">
    <property type="entry name" value="Uncharacterised_pept_Zn_put"/>
</dbReference>
<evidence type="ECO:0000256" key="5">
    <source>
        <dbReference type="SAM" id="MobiDB-lite"/>
    </source>
</evidence>
<evidence type="ECO:0000256" key="4">
    <source>
        <dbReference type="ARBA" id="ARBA00023136"/>
    </source>
</evidence>
<evidence type="ECO:0000256" key="2">
    <source>
        <dbReference type="ARBA" id="ARBA00022692"/>
    </source>
</evidence>
<proteinExistence type="predicted"/>
<feature type="chain" id="PRO_5022075673" description="Neutral zinc metallopeptidase" evidence="6">
    <location>
        <begin position="24"/>
        <end position="295"/>
    </location>
</feature>
<feature type="signal peptide" evidence="6">
    <location>
        <begin position="1"/>
        <end position="23"/>
    </location>
</feature>
<evidence type="ECO:0000313" key="7">
    <source>
        <dbReference type="EMBL" id="TQJ11325.1"/>
    </source>
</evidence>
<dbReference type="GO" id="GO:0016020">
    <property type="term" value="C:membrane"/>
    <property type="evidence" value="ECO:0007669"/>
    <property type="project" value="UniProtKB-SubCell"/>
</dbReference>
<gene>
    <name evidence="7" type="ORF">FB475_4237</name>
</gene>
<keyword evidence="6" id="KW-0732">Signal</keyword>